<dbReference type="Gene3D" id="2.60.40.2030">
    <property type="match status" value="1"/>
</dbReference>
<keyword evidence="7" id="KW-0325">Glycoprotein</keyword>
<dbReference type="SMART" id="SM00237">
    <property type="entry name" value="Calx_beta"/>
    <property type="match status" value="1"/>
</dbReference>
<dbReference type="Proteomes" id="UP000694546">
    <property type="component" value="Chromosome 17"/>
</dbReference>
<feature type="repeat" description="CSPG" evidence="8">
    <location>
        <begin position="404"/>
        <end position="491"/>
    </location>
</feature>
<keyword evidence="6" id="KW-0130">Cell adhesion</keyword>
<keyword evidence="5" id="KW-0106">Calcium</keyword>
<dbReference type="Pfam" id="PF03160">
    <property type="entry name" value="Calx-beta"/>
    <property type="match status" value="1"/>
</dbReference>
<feature type="repeat" description="CSPG" evidence="8">
    <location>
        <begin position="1002"/>
        <end position="1104"/>
    </location>
</feature>
<feature type="repeat" description="CSPG" evidence="8">
    <location>
        <begin position="859"/>
        <end position="954"/>
    </location>
</feature>
<name>A0A8C4YX43_GADMO</name>
<feature type="signal peptide" evidence="10">
    <location>
        <begin position="1"/>
        <end position="20"/>
    </location>
</feature>
<evidence type="ECO:0000256" key="7">
    <source>
        <dbReference type="ARBA" id="ARBA00023180"/>
    </source>
</evidence>
<dbReference type="InterPro" id="IPR038081">
    <property type="entry name" value="CalX-like_sf"/>
</dbReference>
<feature type="repeat" description="CSPG" evidence="8">
    <location>
        <begin position="1125"/>
        <end position="1224"/>
    </location>
</feature>
<feature type="chain" id="PRO_5034513885" evidence="10">
    <location>
        <begin position="21"/>
        <end position="2077"/>
    </location>
</feature>
<proteinExistence type="inferred from homology"/>
<evidence type="ECO:0000256" key="1">
    <source>
        <dbReference type="ARBA" id="ARBA00005529"/>
    </source>
</evidence>
<reference evidence="12" key="2">
    <citation type="submission" date="2025-09" db="UniProtKB">
        <authorList>
            <consortium name="Ensembl"/>
        </authorList>
    </citation>
    <scope>IDENTIFICATION</scope>
</reference>
<dbReference type="Pfam" id="PF16184">
    <property type="entry name" value="Cadherin_3"/>
    <property type="match status" value="9"/>
</dbReference>
<feature type="repeat" description="CSPG" evidence="8">
    <location>
        <begin position="1475"/>
        <end position="1571"/>
    </location>
</feature>
<keyword evidence="4" id="KW-0677">Repeat</keyword>
<dbReference type="GeneTree" id="ENSGT00940000156990"/>
<dbReference type="GO" id="GO:0007154">
    <property type="term" value="P:cell communication"/>
    <property type="evidence" value="ECO:0007669"/>
    <property type="project" value="InterPro"/>
</dbReference>
<dbReference type="InterPro" id="IPR039005">
    <property type="entry name" value="CSPG_rpt"/>
</dbReference>
<dbReference type="SUPFAM" id="SSF56436">
    <property type="entry name" value="C-type lectin-like"/>
    <property type="match status" value="1"/>
</dbReference>
<dbReference type="InterPro" id="IPR001304">
    <property type="entry name" value="C-type_lectin-like"/>
</dbReference>
<dbReference type="InterPro" id="IPR045658">
    <property type="entry name" value="FRAS1-rel_N"/>
</dbReference>
<dbReference type="InterPro" id="IPR016186">
    <property type="entry name" value="C-type_lectin-like/link_sf"/>
</dbReference>
<dbReference type="PROSITE" id="PS50041">
    <property type="entry name" value="C_TYPE_LECTIN_2"/>
    <property type="match status" value="1"/>
</dbReference>
<feature type="domain" description="C-type lectin" evidence="11">
    <location>
        <begin position="1958"/>
        <end position="2061"/>
    </location>
</feature>
<feature type="repeat" description="CSPG" evidence="8">
    <location>
        <begin position="633"/>
        <end position="745"/>
    </location>
</feature>
<reference evidence="12" key="1">
    <citation type="submission" date="2025-08" db="UniProtKB">
        <authorList>
            <consortium name="Ensembl"/>
        </authorList>
    </citation>
    <scope>IDENTIFICATION</scope>
</reference>
<evidence type="ECO:0000256" key="3">
    <source>
        <dbReference type="ARBA" id="ARBA00022729"/>
    </source>
</evidence>
<evidence type="ECO:0000256" key="5">
    <source>
        <dbReference type="ARBA" id="ARBA00022837"/>
    </source>
</evidence>
<evidence type="ECO:0000256" key="10">
    <source>
        <dbReference type="SAM" id="SignalP"/>
    </source>
</evidence>
<protein>
    <submittedName>
        <fullName evidence="12">Fras1 related extracellular matrix 1a</fullName>
    </submittedName>
</protein>
<dbReference type="PANTHER" id="PTHR45739">
    <property type="entry name" value="MATRIX PROTEIN, PUTATIVE-RELATED"/>
    <property type="match status" value="1"/>
</dbReference>
<dbReference type="InterPro" id="IPR051561">
    <property type="entry name" value="FRAS1_ECM"/>
</dbReference>
<dbReference type="GO" id="GO:0046872">
    <property type="term" value="F:metal ion binding"/>
    <property type="evidence" value="ECO:0007669"/>
    <property type="project" value="UniProtKB-KW"/>
</dbReference>
<feature type="repeat" description="CSPG" evidence="8">
    <location>
        <begin position="1602"/>
        <end position="1699"/>
    </location>
</feature>
<dbReference type="Pfam" id="PF19309">
    <property type="entry name" value="Frem_N"/>
    <property type="match status" value="1"/>
</dbReference>
<comment type="similarity">
    <text evidence="1">Belongs to the FRAS1 family.</text>
</comment>
<dbReference type="GO" id="GO:0009653">
    <property type="term" value="P:anatomical structure morphogenesis"/>
    <property type="evidence" value="ECO:0007669"/>
    <property type="project" value="TreeGrafter"/>
</dbReference>
<dbReference type="SMART" id="SM00034">
    <property type="entry name" value="CLECT"/>
    <property type="match status" value="1"/>
</dbReference>
<dbReference type="CDD" id="cd00037">
    <property type="entry name" value="CLECT"/>
    <property type="match status" value="1"/>
</dbReference>
<keyword evidence="3 10" id="KW-0732">Signal</keyword>
<evidence type="ECO:0000256" key="4">
    <source>
        <dbReference type="ARBA" id="ARBA00022737"/>
    </source>
</evidence>
<dbReference type="SUPFAM" id="SSF141072">
    <property type="entry name" value="CalX-like"/>
    <property type="match status" value="1"/>
</dbReference>
<feature type="repeat" description="CSPG" evidence="8">
    <location>
        <begin position="1362"/>
        <end position="1454"/>
    </location>
</feature>
<evidence type="ECO:0000313" key="12">
    <source>
        <dbReference type="Ensembl" id="ENSGMOP00000000977.2"/>
    </source>
</evidence>
<evidence type="ECO:0000313" key="13">
    <source>
        <dbReference type="Proteomes" id="UP000694546"/>
    </source>
</evidence>
<evidence type="ECO:0000256" key="6">
    <source>
        <dbReference type="ARBA" id="ARBA00022889"/>
    </source>
</evidence>
<feature type="repeat" description="CSPG" evidence="8">
    <location>
        <begin position="512"/>
        <end position="606"/>
    </location>
</feature>
<keyword evidence="2" id="KW-0479">Metal-binding</keyword>
<dbReference type="GO" id="GO:0016020">
    <property type="term" value="C:membrane"/>
    <property type="evidence" value="ECO:0007669"/>
    <property type="project" value="InterPro"/>
</dbReference>
<evidence type="ECO:0000256" key="8">
    <source>
        <dbReference type="PROSITE-ProRule" id="PRU01201"/>
    </source>
</evidence>
<organism evidence="12 13">
    <name type="scientific">Gadus morhua</name>
    <name type="common">Atlantic cod</name>
    <dbReference type="NCBI Taxonomy" id="8049"/>
    <lineage>
        <taxon>Eukaryota</taxon>
        <taxon>Metazoa</taxon>
        <taxon>Chordata</taxon>
        <taxon>Craniata</taxon>
        <taxon>Vertebrata</taxon>
        <taxon>Euteleostomi</taxon>
        <taxon>Actinopterygii</taxon>
        <taxon>Neopterygii</taxon>
        <taxon>Teleostei</taxon>
        <taxon>Neoteleostei</taxon>
        <taxon>Acanthomorphata</taxon>
        <taxon>Zeiogadaria</taxon>
        <taxon>Gadariae</taxon>
        <taxon>Gadiformes</taxon>
        <taxon>Gadoidei</taxon>
        <taxon>Gadidae</taxon>
        <taxon>Gadus</taxon>
    </lineage>
</organism>
<dbReference type="Pfam" id="PF00059">
    <property type="entry name" value="Lectin_C"/>
    <property type="match status" value="1"/>
</dbReference>
<accession>A0A8C4YX43</accession>
<evidence type="ECO:0000256" key="9">
    <source>
        <dbReference type="SAM" id="MobiDB-lite"/>
    </source>
</evidence>
<feature type="repeat" description="CSPG" evidence="8">
    <location>
        <begin position="1245"/>
        <end position="1341"/>
    </location>
</feature>
<dbReference type="PROSITE" id="PS51854">
    <property type="entry name" value="CSPG"/>
    <property type="match status" value="10"/>
</dbReference>
<evidence type="ECO:0000256" key="2">
    <source>
        <dbReference type="ARBA" id="ARBA00022723"/>
    </source>
</evidence>
<evidence type="ECO:0000259" key="11">
    <source>
        <dbReference type="PROSITE" id="PS50041"/>
    </source>
</evidence>
<dbReference type="InterPro" id="IPR016187">
    <property type="entry name" value="CTDL_fold"/>
</dbReference>
<dbReference type="GO" id="GO:0007155">
    <property type="term" value="P:cell adhesion"/>
    <property type="evidence" value="ECO:0007669"/>
    <property type="project" value="UniProtKB-KW"/>
</dbReference>
<dbReference type="Ensembl" id="ENSGMOT00000001013.2">
    <property type="protein sequence ID" value="ENSGMOP00000000977.2"/>
    <property type="gene ID" value="ENSGMOG00000000910.2"/>
</dbReference>
<dbReference type="PANTHER" id="PTHR45739:SF7">
    <property type="entry name" value="FRAS1-RELATED EXTRACELLULAR MATRIX PROTEIN 1"/>
    <property type="match status" value="1"/>
</dbReference>
<sequence>PHYKLSLCVCVLGLAGSSHGSLVTVNRGLRVKKGQTAFLQEGDLQFDIPRQRDACKVEVVANEPITQRVGKLTPEVFDCHYLADEVKYVHNGCPILTQDTVKLRLYRFTEAHTSMEVFTLLVDIADPECSVIKLGPKSLEVPEFYGLSAVLDGNVVSFRYERRSTLECSVLLGGPADTPLPAHGQLVVGDPDEPTKRGDEPESFVPLRRQLENKERAMCRRDDCLKGLRLVRVTQMSCDDFLMMGARYQHRDPPSPDMDYIALRVDLRDTRSGTIYQSESAWLPVRIAGAVPNQPPRPAFMSTFILEADQFILTPLSTATLDAEDDETPGQRLGFLTHLADHTRPVSSFTWLDLNDMLIAYQPPNASHTARRNYQVEFEVHDFFFERSPPIVVHMSVRNAETNAPRVSWNMGLSLLEGQSRPITWDQLQIVDNDNLNMVRIVTVDGLQHGRLTVRGGKGFSFTVADIRAGAVRYHHDDSDSTRDHVVFRVSDGRHHARHKFPVKVLPKDDGAPFLVVNTLLEVQEGGTALLRGSVLQAADADSSDDYVLFNVTRPPRAGELLKVPGPGQMGYPVSRFLQKDLSHSLVYYRHLGNEVFHDSFEVVLSDFHDPPNLSEPQVVLVHIEPVPDQPPKEVPGTSRRLVVKETEVVHLTRQHLRFVDPESPDSGLTYTVTTPPFYTGPHSHSDAGRLFLVESVPKFTKDASAPMLRLFTQHAVNFMKVAYMPPMEDVGPRPQQIQFVLSITNHLGITLTGICFNITVLPVDNQPPQVKTNPLMVDEGGEGGVGLEHLLLLDVDSRPEDLRVVVRHGPRHGTLRQGGVQLAAGHALTLQDLRSQEAHPAPPPSRVSPSQVRPVNDEVPVVAAGLRAVLGCVEGREAVITAEYLHATDGDSEDGGLTWLIARQPYHGVVLRAGAVVDRFVQADLAEGAVSYRHTGLEIGLTPRHDTITFVVSDATGSEPAPPCCEGVGPPGGGRGPGGRLADSLPVYDLQVTVFPVDSQAPTLAAGDVFVVDEGGAAPMTASHLKASDVDTALEELVVSLVSPPQYGYIENVLPSPGFEKSNMGISIASFSYKDVLDGHVNYVQSRHQRMEPTADQFVLSVSDGERSSAPVSFYVIISPTNDEVPDLLARNITVREGDMKVLDFSILDAQDLDVPQSELRFSVATPPRHGSIMSEHVAAAANRKREAIIKPIDLFSHCPGMTLMYVHDGSENMEDSFTVQVTDGVHTLQRRVAVRVTAVNDEEPRVIRNNGLEVTPGEAHLISSMTLSAQDMDTPPGEVLYVFQSVPAQGLLQLKVSTSLSISMSVNCSQDAVDMNLLRYLHTGPRGAAAQDFFVFSLTDGENQSPSQHYHISLKEMEKGNIAVSVRPVTVSRGDRLVLNTDVLLATDGTDRPEELQYIVTAPPLHGHLEYIRHPGIAIATFSQMDVVANLVAYVHDNRASEPADAFQFVISNGKTTRNGTFSLGVELTDRVLPSLLRNEGLTVPQGSSILLGPGALALSDPDTPPEGLVFVVHEAPQYGRLTLATGAAAAAALGPGANFTQRQLEELGLTYGHGGGPALIDRFTFTAADTSGRGFLVEGRLQTEPVAFVVQVLPLDSAAPEVVTLLPLWKAEALTDGRSGIFLSSRELRAQDGQSRDEEIRFCVVRPLYFGYLENATRGDFVEHCFSQTDLNRRSIVYVINPSVGSLSDSLEFKVSDPLGNVGAAHTLELQWSSVELSRSQYSVCEDQGTVSLEVTRKGNLAESSYVTVKVKEITAKADKDFLPSASSLIQFDPGVQKRSWTGVLLADDLEEAEETFRVTLETPEGAVLGGLTSAVVTLRDAGGCRGEQGPDGTPVLGGDEVETGGYREHGSIHVEQLPLGSGPRIILPRGDGLPSSEPEPPRKTLRARGNPRTVGGLQTDEGRWSSCVPELRGVLHFNHSTSQLLSCDGVAWKPWAPTDKMVAGRACPRGWAFQTGACYILSRDHKATWSEANRACKERSGDVVPSKAQMDWLWDFSGRKPFWIGLNDRESRGRWEWTTGEALSYTNWRRTPPRPKTKTSRRCVLVWRRAKWQIRDCRTGRGHRYVNYKQTHL</sequence>
<dbReference type="InterPro" id="IPR003644">
    <property type="entry name" value="Calx_beta"/>
</dbReference>
<feature type="region of interest" description="Disordered" evidence="9">
    <location>
        <begin position="1873"/>
        <end position="1905"/>
    </location>
</feature>
<dbReference type="Gene3D" id="3.10.100.10">
    <property type="entry name" value="Mannose-Binding Protein A, subunit A"/>
    <property type="match status" value="1"/>
</dbReference>
<keyword evidence="13" id="KW-1185">Reference proteome</keyword>